<gene>
    <name evidence="7" type="ORF">DAETH_38400</name>
</gene>
<name>A0ABN6RQ29_9DEIO</name>
<keyword evidence="4 6" id="KW-1133">Transmembrane helix</keyword>
<keyword evidence="2" id="KW-1003">Cell membrane</keyword>
<dbReference type="Proteomes" id="UP001064971">
    <property type="component" value="Plasmid pDAETH-1"/>
</dbReference>
<keyword evidence="3 6" id="KW-0812">Transmembrane</keyword>
<evidence type="ECO:0000256" key="4">
    <source>
        <dbReference type="ARBA" id="ARBA00022989"/>
    </source>
</evidence>
<evidence type="ECO:0000256" key="3">
    <source>
        <dbReference type="ARBA" id="ARBA00022692"/>
    </source>
</evidence>
<dbReference type="RefSeq" id="WP_264777712.1">
    <property type="nucleotide sequence ID" value="NZ_AP026561.1"/>
</dbReference>
<evidence type="ECO:0000256" key="2">
    <source>
        <dbReference type="ARBA" id="ARBA00022475"/>
    </source>
</evidence>
<accession>A0ABN6RQ29</accession>
<geneLocation type="plasmid" evidence="7 8">
    <name>pDAETH-1</name>
</geneLocation>
<dbReference type="Pfam" id="PF01810">
    <property type="entry name" value="LysE"/>
    <property type="match status" value="1"/>
</dbReference>
<reference evidence="7" key="1">
    <citation type="submission" date="2022-07" db="EMBL/GenBank/DDBJ databases">
        <title>Complete Genome Sequence of the Radioresistant Bacterium Deinococcus aetherius ST0316, Isolated from the Air Dust collected in Lower Stratosphere above Japan.</title>
        <authorList>
            <person name="Satoh K."/>
            <person name="Hagiwara K."/>
            <person name="Katsumata K."/>
            <person name="Kubo A."/>
            <person name="Yokobori S."/>
            <person name="Yamagishi A."/>
            <person name="Oono Y."/>
            <person name="Narumi I."/>
        </authorList>
    </citation>
    <scope>NUCLEOTIDE SEQUENCE</scope>
    <source>
        <strain evidence="7">ST0316</strain>
        <plasmid evidence="7">pDAETH-1</plasmid>
    </source>
</reference>
<evidence type="ECO:0000256" key="5">
    <source>
        <dbReference type="ARBA" id="ARBA00023136"/>
    </source>
</evidence>
<evidence type="ECO:0000256" key="1">
    <source>
        <dbReference type="ARBA" id="ARBA00004651"/>
    </source>
</evidence>
<dbReference type="InterPro" id="IPR001123">
    <property type="entry name" value="LeuE-type"/>
</dbReference>
<feature type="transmembrane region" description="Helical" evidence="6">
    <location>
        <begin position="187"/>
        <end position="209"/>
    </location>
</feature>
<sequence>MALIDPAALGTFLVASLVIIMAPGPDFAMVVARSISGGWRVGLSTTFGFSLGVLAHTLFAAFGLSALLLTSALAFEIVKWAGAAYLIYLGIKALLERTPHVALPGQGAAPPTLRRAFWQAALTDLLNPKVALFFLAFLPQFIHPERGSVVAQFLILGLLFLLVGLVWDAFLAVLAGRVGVWAARHPWFVLVQTRISGAVMLALGVRLALSRRDAV</sequence>
<feature type="transmembrane region" description="Helical" evidence="6">
    <location>
        <begin position="150"/>
        <end position="175"/>
    </location>
</feature>
<dbReference type="PANTHER" id="PTHR30086:SF20">
    <property type="entry name" value="ARGININE EXPORTER PROTEIN ARGO-RELATED"/>
    <property type="match status" value="1"/>
</dbReference>
<dbReference type="PANTHER" id="PTHR30086">
    <property type="entry name" value="ARGININE EXPORTER PROTEIN ARGO"/>
    <property type="match status" value="1"/>
</dbReference>
<dbReference type="PIRSF" id="PIRSF006324">
    <property type="entry name" value="LeuE"/>
    <property type="match status" value="1"/>
</dbReference>
<organism evidence="7 8">
    <name type="scientific">Deinococcus aetherius</name>
    <dbReference type="NCBI Taxonomy" id="200252"/>
    <lineage>
        <taxon>Bacteria</taxon>
        <taxon>Thermotogati</taxon>
        <taxon>Deinococcota</taxon>
        <taxon>Deinococci</taxon>
        <taxon>Deinococcales</taxon>
        <taxon>Deinococcaceae</taxon>
        <taxon>Deinococcus</taxon>
    </lineage>
</organism>
<feature type="transmembrane region" description="Helical" evidence="6">
    <location>
        <begin position="47"/>
        <end position="70"/>
    </location>
</feature>
<proteinExistence type="predicted"/>
<keyword evidence="5 6" id="KW-0472">Membrane</keyword>
<keyword evidence="8" id="KW-1185">Reference proteome</keyword>
<keyword evidence="7" id="KW-0614">Plasmid</keyword>
<comment type="subcellular location">
    <subcellularLocation>
        <location evidence="1">Cell membrane</location>
        <topology evidence="1">Multi-pass membrane protein</topology>
    </subcellularLocation>
</comment>
<evidence type="ECO:0000256" key="6">
    <source>
        <dbReference type="SAM" id="Phobius"/>
    </source>
</evidence>
<evidence type="ECO:0000313" key="7">
    <source>
        <dbReference type="EMBL" id="BDP43871.1"/>
    </source>
</evidence>
<protein>
    <submittedName>
        <fullName evidence="7">Lysine transporter LysE</fullName>
    </submittedName>
</protein>
<evidence type="ECO:0000313" key="8">
    <source>
        <dbReference type="Proteomes" id="UP001064971"/>
    </source>
</evidence>
<dbReference type="EMBL" id="AP026561">
    <property type="protein sequence ID" value="BDP43871.1"/>
    <property type="molecule type" value="Genomic_DNA"/>
</dbReference>